<comment type="caution">
    <text evidence="4">The sequence shown here is derived from an EMBL/GenBank/DDBJ whole genome shotgun (WGS) entry which is preliminary data.</text>
</comment>
<sequence length="343" mass="39053">MITDGFLDWTLESAQKFGIPRLVYYGMSYFSMSVSRVASQSWQLLIDLGSDNNKLFTFASVPWIEFSKKDFNPVVVDPESQDKLHSEFFLELLQATKKSYGIIVNGFYELESVYADYWNREIGPKACGLIGNKKKENQFCMWHSGHKQIKTGLEKSGVNFLWVAGKNQVEDDDGFEYQVKGRGMLVKEWVDQREILEHSSVQGFLSHCGWNSVMESICAKVPILAWPMMAEQPLNAKMVVEEIGIGLRVETSDGSTNGFVKWEKLEKVVKELMEGEMGKELRNKVKQIGGAAAEAMAEGGSSWNALNELINELHARCILPQFMLLVRRWAAWIYGWDSTRFLL</sequence>
<accession>A0ABD1SXG0</accession>
<evidence type="ECO:0000256" key="3">
    <source>
        <dbReference type="RuleBase" id="RU003718"/>
    </source>
</evidence>
<gene>
    <name evidence="4" type="ORF">Adt_20777</name>
</gene>
<dbReference type="EMBL" id="JBFOLK010000006">
    <property type="protein sequence ID" value="KAL2505156.1"/>
    <property type="molecule type" value="Genomic_DNA"/>
</dbReference>
<evidence type="ECO:0000256" key="1">
    <source>
        <dbReference type="ARBA" id="ARBA00009995"/>
    </source>
</evidence>
<keyword evidence="3" id="KW-0328">Glycosyltransferase</keyword>
<dbReference type="Pfam" id="PF00201">
    <property type="entry name" value="UDPGT"/>
    <property type="match status" value="1"/>
</dbReference>
<proteinExistence type="inferred from homology"/>
<name>A0ABD1SXG0_9LAMI</name>
<dbReference type="PANTHER" id="PTHR48047:SF51">
    <property type="entry name" value="GLYCOSYLTRANSFERASE"/>
    <property type="match status" value="1"/>
</dbReference>
<dbReference type="Gene3D" id="3.40.50.2000">
    <property type="entry name" value="Glycogen Phosphorylase B"/>
    <property type="match status" value="2"/>
</dbReference>
<dbReference type="InterPro" id="IPR002213">
    <property type="entry name" value="UDP_glucos_trans"/>
</dbReference>
<evidence type="ECO:0000256" key="2">
    <source>
        <dbReference type="ARBA" id="ARBA00022679"/>
    </source>
</evidence>
<evidence type="ECO:0000313" key="4">
    <source>
        <dbReference type="EMBL" id="KAL2505156.1"/>
    </source>
</evidence>
<dbReference type="PROSITE" id="PS00375">
    <property type="entry name" value="UDPGT"/>
    <property type="match status" value="1"/>
</dbReference>
<dbReference type="PANTHER" id="PTHR48047">
    <property type="entry name" value="GLYCOSYLTRANSFERASE"/>
    <property type="match status" value="1"/>
</dbReference>
<keyword evidence="5" id="KW-1185">Reference proteome</keyword>
<dbReference type="CDD" id="cd03784">
    <property type="entry name" value="GT1_Gtf-like"/>
    <property type="match status" value="1"/>
</dbReference>
<dbReference type="GO" id="GO:0016757">
    <property type="term" value="F:glycosyltransferase activity"/>
    <property type="evidence" value="ECO:0007669"/>
    <property type="project" value="UniProtKB-KW"/>
</dbReference>
<dbReference type="FunFam" id="3.40.50.2000:FF:000431">
    <property type="entry name" value="UDP-glycosyltransferase 90A1"/>
    <property type="match status" value="1"/>
</dbReference>
<organism evidence="4 5">
    <name type="scientific">Abeliophyllum distichum</name>
    <dbReference type="NCBI Taxonomy" id="126358"/>
    <lineage>
        <taxon>Eukaryota</taxon>
        <taxon>Viridiplantae</taxon>
        <taxon>Streptophyta</taxon>
        <taxon>Embryophyta</taxon>
        <taxon>Tracheophyta</taxon>
        <taxon>Spermatophyta</taxon>
        <taxon>Magnoliopsida</taxon>
        <taxon>eudicotyledons</taxon>
        <taxon>Gunneridae</taxon>
        <taxon>Pentapetalae</taxon>
        <taxon>asterids</taxon>
        <taxon>lamiids</taxon>
        <taxon>Lamiales</taxon>
        <taxon>Oleaceae</taxon>
        <taxon>Forsythieae</taxon>
        <taxon>Abeliophyllum</taxon>
    </lineage>
</organism>
<protein>
    <submittedName>
        <fullName evidence="4">UDP-Glycosyltransferase superfamily protein</fullName>
    </submittedName>
</protein>
<dbReference type="Proteomes" id="UP001604336">
    <property type="component" value="Unassembled WGS sequence"/>
</dbReference>
<dbReference type="AlphaFoldDB" id="A0ABD1SXG0"/>
<reference evidence="5" key="1">
    <citation type="submission" date="2024-07" db="EMBL/GenBank/DDBJ databases">
        <title>Two chromosome-level genome assemblies of Korean endemic species Abeliophyllum distichum and Forsythia ovata (Oleaceae).</title>
        <authorList>
            <person name="Jang H."/>
        </authorList>
    </citation>
    <scope>NUCLEOTIDE SEQUENCE [LARGE SCALE GENOMIC DNA]</scope>
</reference>
<evidence type="ECO:0000313" key="5">
    <source>
        <dbReference type="Proteomes" id="UP001604336"/>
    </source>
</evidence>
<comment type="similarity">
    <text evidence="1 3">Belongs to the UDP-glycosyltransferase family.</text>
</comment>
<dbReference type="SUPFAM" id="SSF53756">
    <property type="entry name" value="UDP-Glycosyltransferase/glycogen phosphorylase"/>
    <property type="match status" value="1"/>
</dbReference>
<dbReference type="InterPro" id="IPR035595">
    <property type="entry name" value="UDP_glycos_trans_CS"/>
</dbReference>
<keyword evidence="2 3" id="KW-0808">Transferase</keyword>